<keyword evidence="3 4" id="KW-0560">Oxidoreductase</keyword>
<name>A0A2V1K2Q3_9BURK</name>
<dbReference type="InterPro" id="IPR000304">
    <property type="entry name" value="Pyrroline-COOH_reductase"/>
</dbReference>
<accession>A0A2V1K2Q3</accession>
<dbReference type="PROSITE" id="PS00521">
    <property type="entry name" value="P5CR"/>
    <property type="match status" value="1"/>
</dbReference>
<reference evidence="11" key="1">
    <citation type="submission" date="2018-05" db="EMBL/GenBank/DDBJ databases">
        <authorList>
            <person name="Li Y."/>
        </authorList>
    </citation>
    <scope>NUCLEOTIDE SEQUENCE [LARGE SCALE GENOMIC DNA]</scope>
    <source>
        <strain evidence="11">3d-2-2</strain>
    </source>
</reference>
<dbReference type="UniPathway" id="UPA00098">
    <property type="reaction ID" value="UER00361"/>
</dbReference>
<dbReference type="InterPro" id="IPR008927">
    <property type="entry name" value="6-PGluconate_DH-like_C_sf"/>
</dbReference>
<feature type="binding site" evidence="6">
    <location>
        <begin position="15"/>
        <end position="20"/>
    </location>
    <ligand>
        <name>NADP(+)</name>
        <dbReference type="ChEBI" id="CHEBI:58349"/>
    </ligand>
</feature>
<keyword evidence="11" id="KW-1185">Reference proteome</keyword>
<dbReference type="Pfam" id="PF03807">
    <property type="entry name" value="F420_oxidored"/>
    <property type="match status" value="1"/>
</dbReference>
<dbReference type="EMBL" id="QETA01000001">
    <property type="protein sequence ID" value="PWF25371.1"/>
    <property type="molecule type" value="Genomic_DNA"/>
</dbReference>
<dbReference type="Gene3D" id="1.10.3730.10">
    <property type="entry name" value="ProC C-terminal domain-like"/>
    <property type="match status" value="1"/>
</dbReference>
<dbReference type="HAMAP" id="MF_01925">
    <property type="entry name" value="P5C_reductase"/>
    <property type="match status" value="1"/>
</dbReference>
<dbReference type="InterPro" id="IPR053790">
    <property type="entry name" value="P5CR-like_CS"/>
</dbReference>
<dbReference type="SUPFAM" id="SSF48179">
    <property type="entry name" value="6-phosphogluconate dehydrogenase C-terminal domain-like"/>
    <property type="match status" value="1"/>
</dbReference>
<comment type="caution">
    <text evidence="10">The sequence shown here is derived from an EMBL/GenBank/DDBJ whole genome shotgun (WGS) entry which is preliminary data.</text>
</comment>
<comment type="pathway">
    <text evidence="4 7">Amino-acid biosynthesis; L-proline biosynthesis; L-proline from L-glutamate 5-semialdehyde: step 1/1.</text>
</comment>
<comment type="catalytic activity">
    <reaction evidence="4">
        <text>L-proline + NAD(+) = (S)-1-pyrroline-5-carboxylate + NADH + 2 H(+)</text>
        <dbReference type="Rhea" id="RHEA:14105"/>
        <dbReference type="ChEBI" id="CHEBI:15378"/>
        <dbReference type="ChEBI" id="CHEBI:17388"/>
        <dbReference type="ChEBI" id="CHEBI:57540"/>
        <dbReference type="ChEBI" id="CHEBI:57945"/>
        <dbReference type="ChEBI" id="CHEBI:60039"/>
        <dbReference type="EC" id="1.5.1.2"/>
    </reaction>
</comment>
<keyword evidence="4 7" id="KW-0641">Proline biosynthesis</keyword>
<dbReference type="GO" id="GO:0005737">
    <property type="term" value="C:cytoplasm"/>
    <property type="evidence" value="ECO:0007669"/>
    <property type="project" value="UniProtKB-SubCell"/>
</dbReference>
<feature type="binding site" evidence="6">
    <location>
        <begin position="76"/>
        <end position="79"/>
    </location>
    <ligand>
        <name>NADP(+)</name>
        <dbReference type="ChEBI" id="CHEBI:58349"/>
    </ligand>
</feature>
<keyword evidence="4 7" id="KW-0028">Amino-acid biosynthesis</keyword>
<evidence type="ECO:0000259" key="9">
    <source>
        <dbReference type="Pfam" id="PF14748"/>
    </source>
</evidence>
<feature type="domain" description="Pyrroline-5-carboxylate reductase catalytic N-terminal" evidence="8">
    <location>
        <begin position="11"/>
        <end position="105"/>
    </location>
</feature>
<evidence type="ECO:0000313" key="11">
    <source>
        <dbReference type="Proteomes" id="UP000245212"/>
    </source>
</evidence>
<dbReference type="InterPro" id="IPR028939">
    <property type="entry name" value="P5C_Rdtase_cat_N"/>
</dbReference>
<dbReference type="RefSeq" id="WP_109060773.1">
    <property type="nucleotide sequence ID" value="NZ_QETA01000001.1"/>
</dbReference>
<organism evidence="10 11">
    <name type="scientific">Corticimicrobacter populi</name>
    <dbReference type="NCBI Taxonomy" id="2175229"/>
    <lineage>
        <taxon>Bacteria</taxon>
        <taxon>Pseudomonadati</taxon>
        <taxon>Pseudomonadota</taxon>
        <taxon>Betaproteobacteria</taxon>
        <taxon>Burkholderiales</taxon>
        <taxon>Alcaligenaceae</taxon>
        <taxon>Corticimicrobacter</taxon>
    </lineage>
</organism>
<dbReference type="FunFam" id="1.10.3730.10:FF:000001">
    <property type="entry name" value="Pyrroline-5-carboxylate reductase"/>
    <property type="match status" value="1"/>
</dbReference>
<evidence type="ECO:0000256" key="3">
    <source>
        <dbReference type="ARBA" id="ARBA00023002"/>
    </source>
</evidence>
<dbReference type="PANTHER" id="PTHR11645:SF0">
    <property type="entry name" value="PYRROLINE-5-CARBOXYLATE REDUCTASE 3"/>
    <property type="match status" value="1"/>
</dbReference>
<keyword evidence="4" id="KW-0963">Cytoplasm</keyword>
<dbReference type="NCBIfam" id="TIGR00112">
    <property type="entry name" value="proC"/>
    <property type="match status" value="1"/>
</dbReference>
<dbReference type="Pfam" id="PF14748">
    <property type="entry name" value="P5CR_dimer"/>
    <property type="match status" value="1"/>
</dbReference>
<proteinExistence type="inferred from homology"/>
<keyword evidence="2 4" id="KW-0521">NADP</keyword>
<dbReference type="Proteomes" id="UP000245212">
    <property type="component" value="Unassembled WGS sequence"/>
</dbReference>
<evidence type="ECO:0000256" key="1">
    <source>
        <dbReference type="ARBA" id="ARBA00005525"/>
    </source>
</evidence>
<sequence>MTASLTQTSPRIAFIGGGNMATALARGFVQSGLCQPASLHIIDPGDATRETWQGFGAATAATCDAALSNCKVWFFAVKPQNMRVAIEAARPFLQDDTLVVSIAAGLRADTLASWLGTTAQPWTRLVRSMPNTPSLVGAGATGLAALSGVTDADRAWVGQLFEAVGKAVWVRDDEALDAVTGLSGSGPAYVFLFLESLIQGGIDLGLDAVQARELALATVQGACTLASQSEDPLHTLREKVTSKGGTTAAALGSFEADGFEVMVRRAMAAAAERARQMSRELA</sequence>
<evidence type="ECO:0000256" key="2">
    <source>
        <dbReference type="ARBA" id="ARBA00022857"/>
    </source>
</evidence>
<comment type="similarity">
    <text evidence="1 4 7">Belongs to the pyrroline-5-carboxylate reductase family.</text>
</comment>
<dbReference type="InterPro" id="IPR029036">
    <property type="entry name" value="P5CR_dimer"/>
</dbReference>
<dbReference type="Gene3D" id="3.40.50.720">
    <property type="entry name" value="NAD(P)-binding Rossmann-like Domain"/>
    <property type="match status" value="1"/>
</dbReference>
<evidence type="ECO:0000259" key="8">
    <source>
        <dbReference type="Pfam" id="PF03807"/>
    </source>
</evidence>
<comment type="function">
    <text evidence="4">Catalyzes the reduction of 1-pyrroline-5-carboxylate (PCA) to L-proline.</text>
</comment>
<dbReference type="GO" id="GO:0004735">
    <property type="term" value="F:pyrroline-5-carboxylate reductase activity"/>
    <property type="evidence" value="ECO:0007669"/>
    <property type="project" value="UniProtKB-UniRule"/>
</dbReference>
<evidence type="ECO:0000313" key="10">
    <source>
        <dbReference type="EMBL" id="PWF25371.1"/>
    </source>
</evidence>
<feature type="domain" description="Pyrroline-5-carboxylate reductase dimerisation" evidence="9">
    <location>
        <begin position="174"/>
        <end position="277"/>
    </location>
</feature>
<dbReference type="GO" id="GO:0055129">
    <property type="term" value="P:L-proline biosynthetic process"/>
    <property type="evidence" value="ECO:0007669"/>
    <property type="project" value="UniProtKB-UniRule"/>
</dbReference>
<dbReference type="InterPro" id="IPR036291">
    <property type="entry name" value="NAD(P)-bd_dom_sf"/>
</dbReference>
<dbReference type="AlphaFoldDB" id="A0A2V1K2Q3"/>
<evidence type="ECO:0000256" key="6">
    <source>
        <dbReference type="PIRSR" id="PIRSR000193-1"/>
    </source>
</evidence>
<dbReference type="EC" id="1.5.1.2" evidence="4 5"/>
<dbReference type="SUPFAM" id="SSF51735">
    <property type="entry name" value="NAD(P)-binding Rossmann-fold domains"/>
    <property type="match status" value="1"/>
</dbReference>
<evidence type="ECO:0000256" key="5">
    <source>
        <dbReference type="NCBIfam" id="TIGR00112"/>
    </source>
</evidence>
<protein>
    <recommendedName>
        <fullName evidence="4 5">Pyrroline-5-carboxylate reductase</fullName>
        <shortName evidence="4">P5C reductase</shortName>
        <shortName evidence="4">P5CR</shortName>
        <ecNumber evidence="4 5">1.5.1.2</ecNumber>
    </recommendedName>
    <alternativeName>
        <fullName evidence="4">PCA reductase</fullName>
    </alternativeName>
</protein>
<comment type="subcellular location">
    <subcellularLocation>
        <location evidence="4">Cytoplasm</location>
    </subcellularLocation>
</comment>
<evidence type="ECO:0000256" key="4">
    <source>
        <dbReference type="HAMAP-Rule" id="MF_01925"/>
    </source>
</evidence>
<evidence type="ECO:0000256" key="7">
    <source>
        <dbReference type="RuleBase" id="RU003903"/>
    </source>
</evidence>
<gene>
    <name evidence="4" type="primary">proC</name>
    <name evidence="10" type="ORF">DD235_04305</name>
</gene>
<dbReference type="PANTHER" id="PTHR11645">
    <property type="entry name" value="PYRROLINE-5-CARBOXYLATE REDUCTASE"/>
    <property type="match status" value="1"/>
</dbReference>
<comment type="catalytic activity">
    <reaction evidence="4 7">
        <text>L-proline + NADP(+) = (S)-1-pyrroline-5-carboxylate + NADPH + 2 H(+)</text>
        <dbReference type="Rhea" id="RHEA:14109"/>
        <dbReference type="ChEBI" id="CHEBI:15378"/>
        <dbReference type="ChEBI" id="CHEBI:17388"/>
        <dbReference type="ChEBI" id="CHEBI:57783"/>
        <dbReference type="ChEBI" id="CHEBI:58349"/>
        <dbReference type="ChEBI" id="CHEBI:60039"/>
        <dbReference type="EC" id="1.5.1.2"/>
    </reaction>
</comment>
<dbReference type="PIRSF" id="PIRSF000193">
    <property type="entry name" value="Pyrrol-5-carb_rd"/>
    <property type="match status" value="1"/>
</dbReference>